<dbReference type="PANTHER" id="PTHR45679:SF5">
    <property type="entry name" value="ER DEGRADATION-ENHANCING ALPHA-MANNOSIDASE-LIKE PROTEIN 1"/>
    <property type="match status" value="1"/>
</dbReference>
<accession>J5QJN3</accession>
<sequence length="479" mass="52572">MFQDGSTRKTTKKLSITPSLTHVTKTQFSPLSTTRSKSTSYARTAVSGGGSGAGPLRPAGADSARHADRPTDRAAREDAGSLTMQLFKHGFDGYIANAYPADELRPLTCDPLLRDMDVNNVGVNDIHANASITLIDTLSTLPTLYPDAFPEAVRRVAEEVSFDQDVKVQVFEMTIRAVGALLSTYQTLSGLPDDPVEQGRALGTKHPADVKRYAPRMLDLATDLATRLLPAFDTPTGLPYARVNLRTGLLEGETLETCAGSLVLEFALLSRLTGDKRFESLAHRAFMGLWNRRSDEDLLGNGISVANGQWLAPLVSGVQAGIDSYFEYALKAAIMLDDAQYMDIFYDAYAAIQTHVRSDDGFFPAEYGARFPVSAIKAHLVFWNVWQKFSALPEAWDPSSRGVAWGGWPGRPEFIESTYYLHRATGDDFYLKVGERVLEDITRRAVTSCGLASLGNVETGKQENRMESFFLSETLKTGR</sequence>
<feature type="active site" evidence="5">
    <location>
        <position position="323"/>
    </location>
</feature>
<keyword evidence="3" id="KW-0256">Endoplasmic reticulum</keyword>
<dbReference type="InterPro" id="IPR012341">
    <property type="entry name" value="6hp_glycosidase-like_sf"/>
</dbReference>
<dbReference type="Gene3D" id="1.50.10.10">
    <property type="match status" value="1"/>
</dbReference>
<feature type="active site" evidence="5">
    <location>
        <position position="413"/>
    </location>
</feature>
<dbReference type="RefSeq" id="XP_014178743.1">
    <property type="nucleotide sequence ID" value="XM_014323268.1"/>
</dbReference>
<dbReference type="GO" id="GO:0044322">
    <property type="term" value="C:endoplasmic reticulum quality control compartment"/>
    <property type="evidence" value="ECO:0007669"/>
    <property type="project" value="GOC"/>
</dbReference>
<evidence type="ECO:0000256" key="6">
    <source>
        <dbReference type="RuleBase" id="RU361193"/>
    </source>
</evidence>
<dbReference type="AlphaFoldDB" id="J5QJN3"/>
<comment type="caution">
    <text evidence="8">The sequence shown here is derived from an EMBL/GenBank/DDBJ whole genome shotgun (WGS) entry which is preliminary data.</text>
</comment>
<dbReference type="HOGENOM" id="CLU_003818_5_6_1"/>
<feature type="region of interest" description="Disordered" evidence="7">
    <location>
        <begin position="26"/>
        <end position="78"/>
    </location>
</feature>
<dbReference type="GO" id="GO:0036503">
    <property type="term" value="P:ERAD pathway"/>
    <property type="evidence" value="ECO:0007669"/>
    <property type="project" value="UniProtKB-ARBA"/>
</dbReference>
<dbReference type="KEGG" id="tasa:A1Q1_03470"/>
<evidence type="ECO:0000256" key="1">
    <source>
        <dbReference type="ARBA" id="ARBA00004240"/>
    </source>
</evidence>
<dbReference type="OrthoDB" id="8118055at2759"/>
<protein>
    <recommendedName>
        <fullName evidence="6">alpha-1,2-Mannosidase</fullName>
        <ecNumber evidence="6">3.2.1.-</ecNumber>
    </recommendedName>
</protein>
<dbReference type="GO" id="GO:0004571">
    <property type="term" value="F:mannosyl-oligosaccharide 1,2-alpha-mannosidase activity"/>
    <property type="evidence" value="ECO:0007669"/>
    <property type="project" value="InterPro"/>
</dbReference>
<evidence type="ECO:0000313" key="9">
    <source>
        <dbReference type="Proteomes" id="UP000002748"/>
    </source>
</evidence>
<feature type="compositionally biased region" description="Basic and acidic residues" evidence="7">
    <location>
        <begin position="63"/>
        <end position="78"/>
    </location>
</feature>
<dbReference type="Proteomes" id="UP000002748">
    <property type="component" value="Unassembled WGS sequence"/>
</dbReference>
<name>J5QJN3_TRIAS</name>
<dbReference type="PRINTS" id="PR00747">
    <property type="entry name" value="GLYHDRLASE47"/>
</dbReference>
<keyword evidence="6" id="KW-0378">Hydrolase</keyword>
<evidence type="ECO:0000256" key="5">
    <source>
        <dbReference type="PIRSR" id="PIRSR601382-1"/>
    </source>
</evidence>
<dbReference type="InterPro" id="IPR044674">
    <property type="entry name" value="EDEM1/2/3"/>
</dbReference>
<evidence type="ECO:0000256" key="7">
    <source>
        <dbReference type="SAM" id="MobiDB-lite"/>
    </source>
</evidence>
<dbReference type="Pfam" id="PF01532">
    <property type="entry name" value="Glyco_hydro_47"/>
    <property type="match status" value="2"/>
</dbReference>
<comment type="subcellular location">
    <subcellularLocation>
        <location evidence="1">Endoplasmic reticulum</location>
    </subcellularLocation>
</comment>
<evidence type="ECO:0000256" key="3">
    <source>
        <dbReference type="ARBA" id="ARBA00022824"/>
    </source>
</evidence>
<dbReference type="GO" id="GO:0005509">
    <property type="term" value="F:calcium ion binding"/>
    <property type="evidence" value="ECO:0007669"/>
    <property type="project" value="InterPro"/>
</dbReference>
<proteinExistence type="inferred from homology"/>
<feature type="compositionally biased region" description="Polar residues" evidence="7">
    <location>
        <begin position="26"/>
        <end position="42"/>
    </location>
</feature>
<dbReference type="GO" id="GO:1904380">
    <property type="term" value="P:endoplasmic reticulum mannose trimming"/>
    <property type="evidence" value="ECO:0007669"/>
    <property type="project" value="InterPro"/>
</dbReference>
<organism evidence="8 9">
    <name type="scientific">Trichosporon asahii var. asahii (strain ATCC 90039 / CBS 2479 / JCM 2466 / KCTC 7840 / NBRC 103889/ NCYC 2677 / UAMH 7654)</name>
    <name type="common">Yeast</name>
    <dbReference type="NCBI Taxonomy" id="1186058"/>
    <lineage>
        <taxon>Eukaryota</taxon>
        <taxon>Fungi</taxon>
        <taxon>Dikarya</taxon>
        <taxon>Basidiomycota</taxon>
        <taxon>Agaricomycotina</taxon>
        <taxon>Tremellomycetes</taxon>
        <taxon>Trichosporonales</taxon>
        <taxon>Trichosporonaceae</taxon>
        <taxon>Trichosporon</taxon>
    </lineage>
</organism>
<dbReference type="InterPro" id="IPR001382">
    <property type="entry name" value="Glyco_hydro_47"/>
</dbReference>
<keyword evidence="4" id="KW-0325">Glycoprotein</keyword>
<dbReference type="SUPFAM" id="SSF48225">
    <property type="entry name" value="Seven-hairpin glycosidases"/>
    <property type="match status" value="1"/>
</dbReference>
<feature type="active site" description="Proton donor" evidence="5">
    <location>
        <position position="172"/>
    </location>
</feature>
<dbReference type="InterPro" id="IPR036026">
    <property type="entry name" value="Seven-hairpin_glycosidases"/>
</dbReference>
<dbReference type="GO" id="GO:0016020">
    <property type="term" value="C:membrane"/>
    <property type="evidence" value="ECO:0007669"/>
    <property type="project" value="InterPro"/>
</dbReference>
<dbReference type="EC" id="3.2.1.-" evidence="6"/>
<comment type="similarity">
    <text evidence="2 6">Belongs to the glycosyl hydrolase 47 family.</text>
</comment>
<feature type="active site" description="Proton donor" evidence="5">
    <location>
        <position position="394"/>
    </location>
</feature>
<dbReference type="GeneID" id="25986983"/>
<gene>
    <name evidence="8" type="ORF">A1Q1_03470</name>
</gene>
<reference evidence="8 9" key="1">
    <citation type="journal article" date="2012" name="Eukaryot. Cell">
        <title>Draft genome sequence of CBS 2479, the standard type strain of Trichosporon asahii.</title>
        <authorList>
            <person name="Yang R.Y."/>
            <person name="Li H.T."/>
            <person name="Zhu H."/>
            <person name="Zhou G.P."/>
            <person name="Wang M."/>
            <person name="Wang L."/>
        </authorList>
    </citation>
    <scope>NUCLEOTIDE SEQUENCE [LARGE SCALE GENOMIC DNA]</scope>
    <source>
        <strain evidence="9">ATCC 90039 / CBS 2479 / JCM 2466 / KCTC 7840 / NCYC 2677 / UAMH 7654</strain>
    </source>
</reference>
<dbReference type="EMBL" id="ALBS01000233">
    <property type="protein sequence ID" value="EJT47693.1"/>
    <property type="molecule type" value="Genomic_DNA"/>
</dbReference>
<evidence type="ECO:0000256" key="2">
    <source>
        <dbReference type="ARBA" id="ARBA00007658"/>
    </source>
</evidence>
<keyword evidence="6" id="KW-0326">Glycosidase</keyword>
<evidence type="ECO:0000313" key="8">
    <source>
        <dbReference type="EMBL" id="EJT47693.1"/>
    </source>
</evidence>
<dbReference type="GO" id="GO:0005975">
    <property type="term" value="P:carbohydrate metabolic process"/>
    <property type="evidence" value="ECO:0007669"/>
    <property type="project" value="InterPro"/>
</dbReference>
<dbReference type="VEuPathDB" id="FungiDB:A1Q1_03470"/>
<evidence type="ECO:0000256" key="4">
    <source>
        <dbReference type="ARBA" id="ARBA00023180"/>
    </source>
</evidence>
<dbReference type="PANTHER" id="PTHR45679">
    <property type="entry name" value="ER DEGRADATION-ENHANCING ALPHA-MANNOSIDASE-LIKE PROTEIN 2"/>
    <property type="match status" value="1"/>
</dbReference>